<keyword evidence="2" id="KW-0812">Transmembrane</keyword>
<protein>
    <submittedName>
        <fullName evidence="3">Uncharacterized protein</fullName>
    </submittedName>
</protein>
<keyword evidence="2" id="KW-0472">Membrane</keyword>
<name>A0A9D4PTD4_RHISA</name>
<feature type="region of interest" description="Disordered" evidence="1">
    <location>
        <begin position="86"/>
        <end position="121"/>
    </location>
</feature>
<dbReference type="Proteomes" id="UP000821837">
    <property type="component" value="Unassembled WGS sequence"/>
</dbReference>
<organism evidence="3 4">
    <name type="scientific">Rhipicephalus sanguineus</name>
    <name type="common">Brown dog tick</name>
    <name type="synonym">Ixodes sanguineus</name>
    <dbReference type="NCBI Taxonomy" id="34632"/>
    <lineage>
        <taxon>Eukaryota</taxon>
        <taxon>Metazoa</taxon>
        <taxon>Ecdysozoa</taxon>
        <taxon>Arthropoda</taxon>
        <taxon>Chelicerata</taxon>
        <taxon>Arachnida</taxon>
        <taxon>Acari</taxon>
        <taxon>Parasitiformes</taxon>
        <taxon>Ixodida</taxon>
        <taxon>Ixodoidea</taxon>
        <taxon>Ixodidae</taxon>
        <taxon>Rhipicephalinae</taxon>
        <taxon>Rhipicephalus</taxon>
        <taxon>Rhipicephalus</taxon>
    </lineage>
</organism>
<comment type="caution">
    <text evidence="3">The sequence shown here is derived from an EMBL/GenBank/DDBJ whole genome shotgun (WGS) entry which is preliminary data.</text>
</comment>
<feature type="transmembrane region" description="Helical" evidence="2">
    <location>
        <begin position="55"/>
        <end position="79"/>
    </location>
</feature>
<evidence type="ECO:0000256" key="2">
    <source>
        <dbReference type="SAM" id="Phobius"/>
    </source>
</evidence>
<dbReference type="AlphaFoldDB" id="A0A9D4PTD4"/>
<evidence type="ECO:0000313" key="3">
    <source>
        <dbReference type="EMBL" id="KAH7955287.1"/>
    </source>
</evidence>
<accession>A0A9D4PTD4</accession>
<reference evidence="3" key="2">
    <citation type="submission" date="2021-09" db="EMBL/GenBank/DDBJ databases">
        <authorList>
            <person name="Jia N."/>
            <person name="Wang J."/>
            <person name="Shi W."/>
            <person name="Du L."/>
            <person name="Sun Y."/>
            <person name="Zhan W."/>
            <person name="Jiang J."/>
            <person name="Wang Q."/>
            <person name="Zhang B."/>
            <person name="Ji P."/>
            <person name="Sakyi L.B."/>
            <person name="Cui X."/>
            <person name="Yuan T."/>
            <person name="Jiang B."/>
            <person name="Yang W."/>
            <person name="Lam T.T.-Y."/>
            <person name="Chang Q."/>
            <person name="Ding S."/>
            <person name="Wang X."/>
            <person name="Zhu J."/>
            <person name="Ruan X."/>
            <person name="Zhao L."/>
            <person name="Wei J."/>
            <person name="Que T."/>
            <person name="Du C."/>
            <person name="Cheng J."/>
            <person name="Dai P."/>
            <person name="Han X."/>
            <person name="Huang E."/>
            <person name="Gao Y."/>
            <person name="Liu J."/>
            <person name="Shao H."/>
            <person name="Ye R."/>
            <person name="Li L."/>
            <person name="Wei W."/>
            <person name="Wang X."/>
            <person name="Wang C."/>
            <person name="Huo Q."/>
            <person name="Li W."/>
            <person name="Guo W."/>
            <person name="Chen H."/>
            <person name="Chen S."/>
            <person name="Zhou L."/>
            <person name="Zhou L."/>
            <person name="Ni X."/>
            <person name="Tian J."/>
            <person name="Zhou Y."/>
            <person name="Sheng Y."/>
            <person name="Liu T."/>
            <person name="Pan Y."/>
            <person name="Xia L."/>
            <person name="Li J."/>
            <person name="Zhao F."/>
            <person name="Cao W."/>
        </authorList>
    </citation>
    <scope>NUCLEOTIDE SEQUENCE</scope>
    <source>
        <strain evidence="3">Rsan-2018</strain>
        <tissue evidence="3">Larvae</tissue>
    </source>
</reference>
<evidence type="ECO:0000313" key="4">
    <source>
        <dbReference type="Proteomes" id="UP000821837"/>
    </source>
</evidence>
<keyword evidence="4" id="KW-1185">Reference proteome</keyword>
<reference evidence="3" key="1">
    <citation type="journal article" date="2020" name="Cell">
        <title>Large-Scale Comparative Analyses of Tick Genomes Elucidate Their Genetic Diversity and Vector Capacities.</title>
        <authorList>
            <consortium name="Tick Genome and Microbiome Consortium (TIGMIC)"/>
            <person name="Jia N."/>
            <person name="Wang J."/>
            <person name="Shi W."/>
            <person name="Du L."/>
            <person name="Sun Y."/>
            <person name="Zhan W."/>
            <person name="Jiang J.F."/>
            <person name="Wang Q."/>
            <person name="Zhang B."/>
            <person name="Ji P."/>
            <person name="Bell-Sakyi L."/>
            <person name="Cui X.M."/>
            <person name="Yuan T.T."/>
            <person name="Jiang B.G."/>
            <person name="Yang W.F."/>
            <person name="Lam T.T."/>
            <person name="Chang Q.C."/>
            <person name="Ding S.J."/>
            <person name="Wang X.J."/>
            <person name="Zhu J.G."/>
            <person name="Ruan X.D."/>
            <person name="Zhao L."/>
            <person name="Wei J.T."/>
            <person name="Ye R.Z."/>
            <person name="Que T.C."/>
            <person name="Du C.H."/>
            <person name="Zhou Y.H."/>
            <person name="Cheng J.X."/>
            <person name="Dai P.F."/>
            <person name="Guo W.B."/>
            <person name="Han X.H."/>
            <person name="Huang E.J."/>
            <person name="Li L.F."/>
            <person name="Wei W."/>
            <person name="Gao Y.C."/>
            <person name="Liu J.Z."/>
            <person name="Shao H.Z."/>
            <person name="Wang X."/>
            <person name="Wang C.C."/>
            <person name="Yang T.C."/>
            <person name="Huo Q.B."/>
            <person name="Li W."/>
            <person name="Chen H.Y."/>
            <person name="Chen S.E."/>
            <person name="Zhou L.G."/>
            <person name="Ni X.B."/>
            <person name="Tian J.H."/>
            <person name="Sheng Y."/>
            <person name="Liu T."/>
            <person name="Pan Y.S."/>
            <person name="Xia L.Y."/>
            <person name="Li J."/>
            <person name="Zhao F."/>
            <person name="Cao W.C."/>
        </authorList>
    </citation>
    <scope>NUCLEOTIDE SEQUENCE</scope>
    <source>
        <strain evidence="3">Rsan-2018</strain>
    </source>
</reference>
<sequence length="121" mass="13026">MSLANFWRRKVLRRADDDGPVYVLDLNSSAASAEVLDTPDTVHYGDKGSSEGRSVLILSVLVALLTVLAAGFALGVIFLSKPLARHKPSTDATDVGGRLKSEPQFSLSSRSPVAEHPRPQR</sequence>
<keyword evidence="2" id="KW-1133">Transmembrane helix</keyword>
<proteinExistence type="predicted"/>
<gene>
    <name evidence="3" type="ORF">HPB52_000091</name>
</gene>
<evidence type="ECO:0000256" key="1">
    <source>
        <dbReference type="SAM" id="MobiDB-lite"/>
    </source>
</evidence>
<dbReference type="EMBL" id="JABSTV010001250">
    <property type="protein sequence ID" value="KAH7955287.1"/>
    <property type="molecule type" value="Genomic_DNA"/>
</dbReference>